<dbReference type="InterPro" id="IPR013783">
    <property type="entry name" value="Ig-like_fold"/>
</dbReference>
<organism evidence="1 2">
    <name type="scientific">Elysia marginata</name>
    <dbReference type="NCBI Taxonomy" id="1093978"/>
    <lineage>
        <taxon>Eukaryota</taxon>
        <taxon>Metazoa</taxon>
        <taxon>Spiralia</taxon>
        <taxon>Lophotrochozoa</taxon>
        <taxon>Mollusca</taxon>
        <taxon>Gastropoda</taxon>
        <taxon>Heterobranchia</taxon>
        <taxon>Euthyneura</taxon>
        <taxon>Panpulmonata</taxon>
        <taxon>Sacoglossa</taxon>
        <taxon>Placobranchoidea</taxon>
        <taxon>Plakobranchidae</taxon>
        <taxon>Elysia</taxon>
    </lineage>
</organism>
<dbReference type="Proteomes" id="UP000762676">
    <property type="component" value="Unassembled WGS sequence"/>
</dbReference>
<evidence type="ECO:0000313" key="1">
    <source>
        <dbReference type="EMBL" id="GFR98735.1"/>
    </source>
</evidence>
<reference evidence="1 2" key="1">
    <citation type="journal article" date="2021" name="Elife">
        <title>Chloroplast acquisition without the gene transfer in kleptoplastic sea slugs, Plakobranchus ocellatus.</title>
        <authorList>
            <person name="Maeda T."/>
            <person name="Takahashi S."/>
            <person name="Yoshida T."/>
            <person name="Shimamura S."/>
            <person name="Takaki Y."/>
            <person name="Nagai Y."/>
            <person name="Toyoda A."/>
            <person name="Suzuki Y."/>
            <person name="Arimoto A."/>
            <person name="Ishii H."/>
            <person name="Satoh N."/>
            <person name="Nishiyama T."/>
            <person name="Hasebe M."/>
            <person name="Maruyama T."/>
            <person name="Minagawa J."/>
            <person name="Obokata J."/>
            <person name="Shigenobu S."/>
        </authorList>
    </citation>
    <scope>NUCLEOTIDE SEQUENCE [LARGE SCALE GENOMIC DNA]</scope>
</reference>
<dbReference type="GO" id="GO:0030246">
    <property type="term" value="F:carbohydrate binding"/>
    <property type="evidence" value="ECO:0007669"/>
    <property type="project" value="InterPro"/>
</dbReference>
<proteinExistence type="predicted"/>
<evidence type="ECO:0008006" key="3">
    <source>
        <dbReference type="Google" id="ProtNLM"/>
    </source>
</evidence>
<name>A0AAV4HPU4_9GAST</name>
<comment type="caution">
    <text evidence="1">The sequence shown here is derived from an EMBL/GenBank/DDBJ whole genome shotgun (WGS) entry which is preliminary data.</text>
</comment>
<keyword evidence="2" id="KW-1185">Reference proteome</keyword>
<dbReference type="InterPro" id="IPR013784">
    <property type="entry name" value="Carb-bd-like_fold"/>
</dbReference>
<sequence length="98" mass="11107">MHPMARFEWVWLKIHLKTKKVVWERPVKRNGIVGCFSGVLHSVWGEHEEVFLQSAAHVDVTTHKKVEEGYVLAVTGNVHTLGNWDLHRAIVASGEVEG</sequence>
<dbReference type="EMBL" id="BMAT01005716">
    <property type="protein sequence ID" value="GFR98735.1"/>
    <property type="molecule type" value="Genomic_DNA"/>
</dbReference>
<protein>
    <recommendedName>
        <fullName evidence="3">CBM20 domain-containing protein</fullName>
    </recommendedName>
</protein>
<dbReference type="AlphaFoldDB" id="A0AAV4HPU4"/>
<dbReference type="Gene3D" id="2.60.40.10">
    <property type="entry name" value="Immunoglobulins"/>
    <property type="match status" value="1"/>
</dbReference>
<gene>
    <name evidence="1" type="ORF">ElyMa_002776100</name>
</gene>
<accession>A0AAV4HPU4</accession>
<evidence type="ECO:0000313" key="2">
    <source>
        <dbReference type="Proteomes" id="UP000762676"/>
    </source>
</evidence>
<dbReference type="SUPFAM" id="SSF49452">
    <property type="entry name" value="Starch-binding domain-like"/>
    <property type="match status" value="1"/>
</dbReference>